<dbReference type="PANTHER" id="PTHR31234">
    <property type="entry name" value="LATE EMBRYOGENESIS ABUNDANT (LEA) HYDROXYPROLINE-RICH GLYCOPROTEIN FAMILY"/>
    <property type="match status" value="1"/>
</dbReference>
<organism evidence="5 6">
    <name type="scientific">Nepenthes gracilis</name>
    <name type="common">Slender pitcher plant</name>
    <dbReference type="NCBI Taxonomy" id="150966"/>
    <lineage>
        <taxon>Eukaryota</taxon>
        <taxon>Viridiplantae</taxon>
        <taxon>Streptophyta</taxon>
        <taxon>Embryophyta</taxon>
        <taxon>Tracheophyta</taxon>
        <taxon>Spermatophyta</taxon>
        <taxon>Magnoliopsida</taxon>
        <taxon>eudicotyledons</taxon>
        <taxon>Gunneridae</taxon>
        <taxon>Pentapetalae</taxon>
        <taxon>Caryophyllales</taxon>
        <taxon>Nepenthaceae</taxon>
        <taxon>Nepenthes</taxon>
    </lineage>
</organism>
<dbReference type="AlphaFoldDB" id="A0AAD3Y1P8"/>
<dbReference type="Proteomes" id="UP001279734">
    <property type="component" value="Unassembled WGS sequence"/>
</dbReference>
<dbReference type="EMBL" id="BSYO01000027">
    <property type="protein sequence ID" value="GMH24209.1"/>
    <property type="molecule type" value="Genomic_DNA"/>
</dbReference>
<evidence type="ECO:0000256" key="1">
    <source>
        <dbReference type="ARBA" id="ARBA00004370"/>
    </source>
</evidence>
<feature type="region of interest" description="Disordered" evidence="3">
    <location>
        <begin position="1"/>
        <end position="59"/>
    </location>
</feature>
<evidence type="ECO:0000256" key="2">
    <source>
        <dbReference type="ARBA" id="ARBA00023136"/>
    </source>
</evidence>
<keyword evidence="2 4" id="KW-0472">Membrane</keyword>
<gene>
    <name evidence="5" type="ORF">Nepgr_026052</name>
</gene>
<evidence type="ECO:0008006" key="7">
    <source>
        <dbReference type="Google" id="ProtNLM"/>
    </source>
</evidence>
<evidence type="ECO:0000256" key="3">
    <source>
        <dbReference type="SAM" id="MobiDB-lite"/>
    </source>
</evidence>
<feature type="transmembrane region" description="Helical" evidence="4">
    <location>
        <begin position="97"/>
        <end position="119"/>
    </location>
</feature>
<name>A0AAD3Y1P8_NEPGR</name>
<keyword evidence="4" id="KW-0812">Transmembrane</keyword>
<evidence type="ECO:0000313" key="5">
    <source>
        <dbReference type="EMBL" id="GMH24209.1"/>
    </source>
</evidence>
<dbReference type="InterPro" id="IPR044839">
    <property type="entry name" value="NDR1-like"/>
</dbReference>
<feature type="compositionally biased region" description="Pro residues" evidence="3">
    <location>
        <begin position="17"/>
        <end position="29"/>
    </location>
</feature>
<dbReference type="PANTHER" id="PTHR31234:SF2">
    <property type="entry name" value="OS05G0199100 PROTEIN"/>
    <property type="match status" value="1"/>
</dbReference>
<dbReference type="GO" id="GO:0016020">
    <property type="term" value="C:membrane"/>
    <property type="evidence" value="ECO:0007669"/>
    <property type="project" value="UniProtKB-SubCell"/>
</dbReference>
<sequence>MEERLPPAAIAANTNNDPPPPPPPPPAAPPHTTTTGAPNDERALQRLQSPSHHQRRKTYIIQIPKDQIYRVPPPENAEIMNQYRNPDPKKRGRCNRCVCWIFLVLVVVALIAGAMAAIYDLTLNPKAPNFAIKNLTIKYPKKSSNSHPTSYEILLEVENPNKVNCIGYEEGNVWILFKGNVLGKGEFPVLEQQGKGLDEVDMLLAVSTKCKLPKEIKQLSMKSSKSKKKQREISFSLKMSVRVKLKTWISTKSLDVSVMCDFVVTSLAEDADVKSQKCETVDS</sequence>
<evidence type="ECO:0000256" key="4">
    <source>
        <dbReference type="SAM" id="Phobius"/>
    </source>
</evidence>
<comment type="subcellular location">
    <subcellularLocation>
        <location evidence="1">Membrane</location>
    </subcellularLocation>
</comment>
<accession>A0AAD3Y1P8</accession>
<protein>
    <recommendedName>
        <fullName evidence="7">Late embryogenesis abundant protein LEA-2 subgroup domain-containing protein</fullName>
    </recommendedName>
</protein>
<feature type="compositionally biased region" description="Low complexity" evidence="3">
    <location>
        <begin position="1"/>
        <end position="16"/>
    </location>
</feature>
<evidence type="ECO:0000313" key="6">
    <source>
        <dbReference type="Proteomes" id="UP001279734"/>
    </source>
</evidence>
<keyword evidence="6" id="KW-1185">Reference proteome</keyword>
<comment type="caution">
    <text evidence="5">The sequence shown here is derived from an EMBL/GenBank/DDBJ whole genome shotgun (WGS) entry which is preliminary data.</text>
</comment>
<keyword evidence="4" id="KW-1133">Transmembrane helix</keyword>
<reference evidence="5" key="1">
    <citation type="submission" date="2023-05" db="EMBL/GenBank/DDBJ databases">
        <title>Nepenthes gracilis genome sequencing.</title>
        <authorList>
            <person name="Fukushima K."/>
        </authorList>
    </citation>
    <scope>NUCLEOTIDE SEQUENCE</scope>
    <source>
        <strain evidence="5">SING2019-196</strain>
    </source>
</reference>
<dbReference type="GO" id="GO:0098542">
    <property type="term" value="P:defense response to other organism"/>
    <property type="evidence" value="ECO:0007669"/>
    <property type="project" value="InterPro"/>
</dbReference>
<proteinExistence type="predicted"/>